<dbReference type="PANTHER" id="PTHR46600:SF1">
    <property type="entry name" value="THAP DOMAIN-CONTAINING PROTEIN 1"/>
    <property type="match status" value="1"/>
</dbReference>
<evidence type="ECO:0000256" key="12">
    <source>
        <dbReference type="PROSITE-ProRule" id="PRU00309"/>
    </source>
</evidence>
<evidence type="ECO:0000256" key="2">
    <source>
        <dbReference type="ARBA" id="ARBA00006177"/>
    </source>
</evidence>
<feature type="domain" description="THAP-type" evidence="14">
    <location>
        <begin position="1"/>
        <end position="77"/>
    </location>
</feature>
<dbReference type="Proteomes" id="UP001162164">
    <property type="component" value="Unassembled WGS sequence"/>
</dbReference>
<keyword evidence="11" id="KW-0131">Cell cycle</keyword>
<sequence>MAIKCLICKAASKKGKNRSFHRFPKCMERRRKWVKALAIENLPRNTFVCSDHFTPGDFTTKPSGVLWLRKEVVPRPLTNLPAIETRHTLESFPQGKKDTKPYSQAYNFPHTLHNLSLTHSLLENYQKKSKSYKPVLLNACLILAYERNEPLVIDTGSVKIEDVEITEDFPGPSSPNSSTSTLTANSPMSVGPEELRVIPSPLPNQNFPVLYYRIITTKLTLPTAVVNFLALQGEVATLPPRFSSLKKNIGSR</sequence>
<dbReference type="Gene3D" id="6.20.210.20">
    <property type="entry name" value="THAP domain"/>
    <property type="match status" value="1"/>
</dbReference>
<dbReference type="PROSITE" id="PS50950">
    <property type="entry name" value="ZF_THAP"/>
    <property type="match status" value="1"/>
</dbReference>
<comment type="similarity">
    <text evidence="2">Belongs to the THAP1 family.</text>
</comment>
<evidence type="ECO:0000256" key="3">
    <source>
        <dbReference type="ARBA" id="ARBA00022723"/>
    </source>
</evidence>
<keyword evidence="6" id="KW-0805">Transcription regulation</keyword>
<keyword evidence="8 12" id="KW-0238">DNA-binding</keyword>
<proteinExistence type="inferred from homology"/>
<keyword evidence="9" id="KW-0804">Transcription</keyword>
<evidence type="ECO:0000256" key="10">
    <source>
        <dbReference type="ARBA" id="ARBA00023242"/>
    </source>
</evidence>
<gene>
    <name evidence="15" type="ORF">NQ317_014936</name>
</gene>
<dbReference type="InterPro" id="IPR038441">
    <property type="entry name" value="THAP_Znf_sf"/>
</dbReference>
<evidence type="ECO:0000256" key="9">
    <source>
        <dbReference type="ARBA" id="ARBA00023163"/>
    </source>
</evidence>
<dbReference type="SMART" id="SM00692">
    <property type="entry name" value="DM3"/>
    <property type="match status" value="1"/>
</dbReference>
<protein>
    <recommendedName>
        <fullName evidence="14">THAP-type domain-containing protein</fullName>
    </recommendedName>
</protein>
<comment type="caution">
    <text evidence="15">The sequence shown here is derived from an EMBL/GenBank/DDBJ whole genome shotgun (WGS) entry which is preliminary data.</text>
</comment>
<evidence type="ECO:0000256" key="1">
    <source>
        <dbReference type="ARBA" id="ARBA00004642"/>
    </source>
</evidence>
<dbReference type="SUPFAM" id="SSF57716">
    <property type="entry name" value="Glucocorticoid receptor-like (DNA-binding domain)"/>
    <property type="match status" value="1"/>
</dbReference>
<dbReference type="SMART" id="SM00980">
    <property type="entry name" value="THAP"/>
    <property type="match status" value="1"/>
</dbReference>
<keyword evidence="3" id="KW-0479">Metal-binding</keyword>
<feature type="region of interest" description="Disordered" evidence="13">
    <location>
        <begin position="167"/>
        <end position="188"/>
    </location>
</feature>
<keyword evidence="4 12" id="KW-0863">Zinc-finger</keyword>
<evidence type="ECO:0000256" key="8">
    <source>
        <dbReference type="ARBA" id="ARBA00023125"/>
    </source>
</evidence>
<evidence type="ECO:0000256" key="13">
    <source>
        <dbReference type="SAM" id="MobiDB-lite"/>
    </source>
</evidence>
<keyword evidence="16" id="KW-1185">Reference proteome</keyword>
<reference evidence="15" key="1">
    <citation type="journal article" date="2023" name="Insect Mol. Biol.">
        <title>Genome sequencing provides insights into the evolution of gene families encoding plant cell wall-degrading enzymes in longhorned beetles.</title>
        <authorList>
            <person name="Shin N.R."/>
            <person name="Okamura Y."/>
            <person name="Kirsch R."/>
            <person name="Pauchet Y."/>
        </authorList>
    </citation>
    <scope>NUCLEOTIDE SEQUENCE</scope>
    <source>
        <strain evidence="15">MMC_N1</strain>
    </source>
</reference>
<dbReference type="Pfam" id="PF05485">
    <property type="entry name" value="THAP"/>
    <property type="match status" value="1"/>
</dbReference>
<comment type="subcellular location">
    <subcellularLocation>
        <location evidence="1">Nucleus</location>
        <location evidence="1">Nucleoplasm</location>
    </subcellularLocation>
</comment>
<feature type="compositionally biased region" description="Low complexity" evidence="13">
    <location>
        <begin position="174"/>
        <end position="187"/>
    </location>
</feature>
<evidence type="ECO:0000256" key="7">
    <source>
        <dbReference type="ARBA" id="ARBA00023054"/>
    </source>
</evidence>
<evidence type="ECO:0000256" key="6">
    <source>
        <dbReference type="ARBA" id="ARBA00023015"/>
    </source>
</evidence>
<keyword evidence="10" id="KW-0539">Nucleus</keyword>
<name>A0ABQ9JYR8_9CUCU</name>
<dbReference type="InterPro" id="IPR026516">
    <property type="entry name" value="THAP1/10"/>
</dbReference>
<evidence type="ECO:0000313" key="16">
    <source>
        <dbReference type="Proteomes" id="UP001162164"/>
    </source>
</evidence>
<evidence type="ECO:0000256" key="5">
    <source>
        <dbReference type="ARBA" id="ARBA00022833"/>
    </source>
</evidence>
<keyword evidence="5" id="KW-0862">Zinc</keyword>
<evidence type="ECO:0000256" key="11">
    <source>
        <dbReference type="ARBA" id="ARBA00023306"/>
    </source>
</evidence>
<accession>A0ABQ9JYR8</accession>
<keyword evidence="7" id="KW-0175">Coiled coil</keyword>
<evidence type="ECO:0000313" key="15">
    <source>
        <dbReference type="EMBL" id="KAJ8983478.1"/>
    </source>
</evidence>
<dbReference type="EMBL" id="JAPWTJ010000073">
    <property type="protein sequence ID" value="KAJ8983478.1"/>
    <property type="molecule type" value="Genomic_DNA"/>
</dbReference>
<dbReference type="PANTHER" id="PTHR46600">
    <property type="entry name" value="THAP DOMAIN-CONTAINING"/>
    <property type="match status" value="1"/>
</dbReference>
<organism evidence="15 16">
    <name type="scientific">Molorchus minor</name>
    <dbReference type="NCBI Taxonomy" id="1323400"/>
    <lineage>
        <taxon>Eukaryota</taxon>
        <taxon>Metazoa</taxon>
        <taxon>Ecdysozoa</taxon>
        <taxon>Arthropoda</taxon>
        <taxon>Hexapoda</taxon>
        <taxon>Insecta</taxon>
        <taxon>Pterygota</taxon>
        <taxon>Neoptera</taxon>
        <taxon>Endopterygota</taxon>
        <taxon>Coleoptera</taxon>
        <taxon>Polyphaga</taxon>
        <taxon>Cucujiformia</taxon>
        <taxon>Chrysomeloidea</taxon>
        <taxon>Cerambycidae</taxon>
        <taxon>Lamiinae</taxon>
        <taxon>Monochamini</taxon>
        <taxon>Molorchus</taxon>
    </lineage>
</organism>
<dbReference type="InterPro" id="IPR006612">
    <property type="entry name" value="THAP_Znf"/>
</dbReference>
<evidence type="ECO:0000259" key="14">
    <source>
        <dbReference type="PROSITE" id="PS50950"/>
    </source>
</evidence>
<evidence type="ECO:0000256" key="4">
    <source>
        <dbReference type="ARBA" id="ARBA00022771"/>
    </source>
</evidence>